<dbReference type="AlphaFoldDB" id="A0A1I8ILS8"/>
<reference evidence="5" key="1">
    <citation type="submission" date="2016-11" db="UniProtKB">
        <authorList>
            <consortium name="WormBaseParasite"/>
        </authorList>
    </citation>
    <scope>IDENTIFICATION</scope>
</reference>
<keyword evidence="1" id="KW-0862">Zinc</keyword>
<feature type="zinc finger region" description="C3H1-type" evidence="1">
    <location>
        <begin position="604"/>
        <end position="631"/>
    </location>
</feature>
<sequence length="744" mass="85497">MQAESLSSGDDVNEVCKDKLAKMQAESLSSGDDVNEVWKDKLPNKMRLHLLNECASLGCKDSVHEALLLLEEDIRKQSDRNNVLQVNADPLFLHSTCVYEFCARLTELKNAGFHIKRRRTAPEDEEGITEKMSDLLKKKETAIGENGNWLELWSSKINQDKHKTAVELRKLNSDIEKKFQESNTRKGPANLQQLAHFAAEFVEEVRFVLLSYKYKEVSGFPMKFEALKSDYDWKWACYKCATGFDALRSRFEEPSEQCTDCQQVILLVRDKNAVSGSKWQHIRPRRRKLIKLEMCFKYSDIPDCNECMRAHCDSAHGEAEYRLWELERIGKFSFNRFMKQHRNAQTELPLVICERAGESGVRQIFYTGPPGPPETQTLARLPPTETKNNRFARLCEKFSRGIPCPFWRDGKCYYAHCAEEEQLWNIMKKPREDWPAGLRELIDKIKPGLTGWILQFHCDWKLVCYKCANSSDALQSKFSMNAATTECKNCEQCFLLVREKSSAVSNEWQRVRLKMRNLSKCHNYGRRGECRYSDCDFAHGDLELKMWQLERTQKFSFDQFLKDNRTAASELPLILRELPAGSASRIVYAGPEQRPARLPPPKCNKAQLCKSIFEKEDCRYRNNCNFAHCAEEEQLWNIMKSRGDIPSALQALIKKLEETTSRNSDSRLQENCTAGSSYTRQVAAPSQPNAQSSNSGSSASQSTRIKKRATDCGDKKGVKRSQERPQESKKAQNRFQALSDDAEG</sequence>
<protein>
    <submittedName>
        <fullName evidence="5">C3H1-type domain-containing protein</fullName>
    </submittedName>
</protein>
<feature type="region of interest" description="Disordered" evidence="2">
    <location>
        <begin position="659"/>
        <end position="744"/>
    </location>
</feature>
<dbReference type="GO" id="GO:0008270">
    <property type="term" value="F:zinc ion binding"/>
    <property type="evidence" value="ECO:0007669"/>
    <property type="project" value="UniProtKB-KW"/>
</dbReference>
<feature type="domain" description="C3H1-type" evidence="3">
    <location>
        <begin position="604"/>
        <end position="631"/>
    </location>
</feature>
<feature type="domain" description="C3H1-type" evidence="3">
    <location>
        <begin position="515"/>
        <end position="542"/>
    </location>
</feature>
<feature type="compositionally biased region" description="Low complexity" evidence="2">
    <location>
        <begin position="683"/>
        <end position="702"/>
    </location>
</feature>
<feature type="compositionally biased region" description="Polar residues" evidence="2">
    <location>
        <begin position="669"/>
        <end position="680"/>
    </location>
</feature>
<dbReference type="InterPro" id="IPR000571">
    <property type="entry name" value="Znf_CCCH"/>
</dbReference>
<name>A0A1I8ILS8_9PLAT</name>
<feature type="compositionally biased region" description="Basic and acidic residues" evidence="2">
    <location>
        <begin position="659"/>
        <end position="668"/>
    </location>
</feature>
<keyword evidence="1" id="KW-0479">Metal-binding</keyword>
<dbReference type="WBParaSite" id="maker-uti_cns_0013560-snap-gene-0.2-mRNA-1">
    <property type="protein sequence ID" value="maker-uti_cns_0013560-snap-gene-0.2-mRNA-1"/>
    <property type="gene ID" value="maker-uti_cns_0013560-snap-gene-0.2"/>
</dbReference>
<evidence type="ECO:0000256" key="2">
    <source>
        <dbReference type="SAM" id="MobiDB-lite"/>
    </source>
</evidence>
<proteinExistence type="predicted"/>
<keyword evidence="1" id="KW-0863">Zinc-finger</keyword>
<evidence type="ECO:0000313" key="4">
    <source>
        <dbReference type="Proteomes" id="UP000095280"/>
    </source>
</evidence>
<evidence type="ECO:0000313" key="5">
    <source>
        <dbReference type="WBParaSite" id="maker-uti_cns_0013560-snap-gene-0.2-mRNA-1"/>
    </source>
</evidence>
<dbReference type="PROSITE" id="PS50103">
    <property type="entry name" value="ZF_C3H1"/>
    <property type="match status" value="2"/>
</dbReference>
<evidence type="ECO:0000256" key="1">
    <source>
        <dbReference type="PROSITE-ProRule" id="PRU00723"/>
    </source>
</evidence>
<keyword evidence="4" id="KW-1185">Reference proteome</keyword>
<accession>A0A1I8ILS8</accession>
<feature type="compositionally biased region" description="Basic and acidic residues" evidence="2">
    <location>
        <begin position="708"/>
        <end position="730"/>
    </location>
</feature>
<feature type="zinc finger region" description="C3H1-type" evidence="1">
    <location>
        <begin position="515"/>
        <end position="542"/>
    </location>
</feature>
<organism evidence="4 5">
    <name type="scientific">Macrostomum lignano</name>
    <dbReference type="NCBI Taxonomy" id="282301"/>
    <lineage>
        <taxon>Eukaryota</taxon>
        <taxon>Metazoa</taxon>
        <taxon>Spiralia</taxon>
        <taxon>Lophotrochozoa</taxon>
        <taxon>Platyhelminthes</taxon>
        <taxon>Rhabditophora</taxon>
        <taxon>Macrostomorpha</taxon>
        <taxon>Macrostomida</taxon>
        <taxon>Macrostomidae</taxon>
        <taxon>Macrostomum</taxon>
    </lineage>
</organism>
<evidence type="ECO:0000259" key="3">
    <source>
        <dbReference type="PROSITE" id="PS50103"/>
    </source>
</evidence>
<dbReference type="Proteomes" id="UP000095280">
    <property type="component" value="Unplaced"/>
</dbReference>